<dbReference type="SUPFAM" id="SSF48576">
    <property type="entry name" value="Terpenoid synthases"/>
    <property type="match status" value="1"/>
</dbReference>
<dbReference type="EC" id="2.5.1.-" evidence="7"/>
<evidence type="ECO:0000256" key="4">
    <source>
        <dbReference type="ARBA" id="ARBA00022723"/>
    </source>
</evidence>
<dbReference type="GO" id="GO:0004337">
    <property type="term" value="F:(2E,6E)-farnesyl diphosphate synthase activity"/>
    <property type="evidence" value="ECO:0007669"/>
    <property type="project" value="UniProtKB-EC"/>
</dbReference>
<dbReference type="GO" id="GO:0046872">
    <property type="term" value="F:metal ion binding"/>
    <property type="evidence" value="ECO:0007669"/>
    <property type="project" value="UniProtKB-KW"/>
</dbReference>
<proteinExistence type="inferred from homology"/>
<dbReference type="CDD" id="cd00685">
    <property type="entry name" value="Trans_IPPS_HT"/>
    <property type="match status" value="1"/>
</dbReference>
<keyword evidence="8" id="KW-1185">Reference proteome</keyword>
<dbReference type="InterPro" id="IPR000092">
    <property type="entry name" value="Polyprenyl_synt"/>
</dbReference>
<dbReference type="PROSITE" id="PS00723">
    <property type="entry name" value="POLYPRENYL_SYNTHASE_1"/>
    <property type="match status" value="1"/>
</dbReference>
<dbReference type="GO" id="GO:0004161">
    <property type="term" value="F:dimethylallyltranstransferase activity"/>
    <property type="evidence" value="ECO:0007669"/>
    <property type="project" value="UniProtKB-EC"/>
</dbReference>
<dbReference type="SFLD" id="SFLDS00005">
    <property type="entry name" value="Isoprenoid_Synthase_Type_I"/>
    <property type="match status" value="1"/>
</dbReference>
<evidence type="ECO:0000256" key="5">
    <source>
        <dbReference type="ARBA" id="ARBA00022842"/>
    </source>
</evidence>
<dbReference type="Pfam" id="PF00348">
    <property type="entry name" value="polyprenyl_synt"/>
    <property type="match status" value="1"/>
</dbReference>
<keyword evidence="5" id="KW-0460">Magnesium</keyword>
<keyword evidence="3 6" id="KW-0808">Transferase</keyword>
<dbReference type="Proteomes" id="UP000033731">
    <property type="component" value="Unassembled WGS sequence"/>
</dbReference>
<evidence type="ECO:0000256" key="2">
    <source>
        <dbReference type="ARBA" id="ARBA00006706"/>
    </source>
</evidence>
<dbReference type="EMBL" id="JMTK01000002">
    <property type="protein sequence ID" value="KJZ82091.1"/>
    <property type="molecule type" value="Genomic_DNA"/>
</dbReference>
<organism evidence="7 8">
    <name type="scientific">Candidatus Liberibacter solanacearum</name>
    <dbReference type="NCBI Taxonomy" id="556287"/>
    <lineage>
        <taxon>Bacteria</taxon>
        <taxon>Pseudomonadati</taxon>
        <taxon>Pseudomonadota</taxon>
        <taxon>Alphaproteobacteria</taxon>
        <taxon>Hyphomicrobiales</taxon>
        <taxon>Rhizobiaceae</taxon>
        <taxon>Liberibacter</taxon>
    </lineage>
</organism>
<comment type="caution">
    <text evidence="7">The sequence shown here is derived from an EMBL/GenBank/DDBJ whole genome shotgun (WGS) entry which is preliminary data.</text>
</comment>
<comment type="cofactor">
    <cofactor evidence="1">
        <name>Mg(2+)</name>
        <dbReference type="ChEBI" id="CHEBI:18420"/>
    </cofactor>
</comment>
<evidence type="ECO:0000256" key="1">
    <source>
        <dbReference type="ARBA" id="ARBA00001946"/>
    </source>
</evidence>
<gene>
    <name evidence="7" type="ORF">DJ66_0825</name>
</gene>
<dbReference type="PANTHER" id="PTHR12001:SF69">
    <property type="entry name" value="ALL TRANS-POLYPRENYL-DIPHOSPHATE SYNTHASE PDSS1"/>
    <property type="match status" value="1"/>
</dbReference>
<protein>
    <submittedName>
        <fullName evidence="7">Octaprenyl-diphosphate synthase</fullName>
        <ecNumber evidence="7">2.5.1.-</ecNumber>
        <ecNumber evidence="7">2.5.1.1</ecNumber>
        <ecNumber evidence="7">2.5.1.10</ecNumber>
        <ecNumber evidence="7">2.5.1.29</ecNumber>
    </submittedName>
</protein>
<evidence type="ECO:0000313" key="7">
    <source>
        <dbReference type="EMBL" id="KJZ82091.1"/>
    </source>
</evidence>
<dbReference type="GO" id="GO:0004311">
    <property type="term" value="F:geranylgeranyl diphosphate synthase activity"/>
    <property type="evidence" value="ECO:0007669"/>
    <property type="project" value="UniProtKB-EC"/>
</dbReference>
<accession>A0A094Z4V4</accession>
<dbReference type="RefSeq" id="WP_034441123.1">
    <property type="nucleotide sequence ID" value="NZ_JMTK01000002.1"/>
</dbReference>
<dbReference type="AlphaFoldDB" id="A0A094Z4V4"/>
<dbReference type="InterPro" id="IPR008949">
    <property type="entry name" value="Isoprenoid_synthase_dom_sf"/>
</dbReference>
<dbReference type="EC" id="2.5.1.10" evidence="7"/>
<evidence type="ECO:0000256" key="6">
    <source>
        <dbReference type="RuleBase" id="RU004466"/>
    </source>
</evidence>
<evidence type="ECO:0000313" key="8">
    <source>
        <dbReference type="Proteomes" id="UP000033731"/>
    </source>
</evidence>
<name>A0A094Z4V4_9HYPH</name>
<dbReference type="Gene3D" id="1.10.600.10">
    <property type="entry name" value="Farnesyl Diphosphate Synthase"/>
    <property type="match status" value="1"/>
</dbReference>
<sequence>MKMLEALTVKDMNKVNLLIMDRICSNVTIIPDVVKYLIFSGGKRLRPMLTVATALMLEYRGNNHVLLACAIEFIHTATLLHDDVVDDSALRRGKAAARLVWGNQASVLVGDFLLSQAFSMVIETKSQEALKVLSLVACTLSEGELRQLSISKNLNVTEEDYLYVIKSKTAALFVAALEVSSLISGAQDSVRDALKSYGTNLGIAFQLVDDALDYRGEVNEMGKNIGDDFRNGKPTLPVILAFQRATNQEKNFWRSTIGDGEISVENLQKALIMIQECNALVDTKSQAYYYGQKAKDSLQDFPNNPWKASLIEVVDFCLQRLD</sequence>
<dbReference type="PATRIC" id="fig|556287.8.peg.823"/>
<dbReference type="EC" id="2.5.1.29" evidence="7"/>
<dbReference type="EC" id="2.5.1.1" evidence="7"/>
<dbReference type="InterPro" id="IPR033749">
    <property type="entry name" value="Polyprenyl_synt_CS"/>
</dbReference>
<dbReference type="GO" id="GO:0008299">
    <property type="term" value="P:isoprenoid biosynthetic process"/>
    <property type="evidence" value="ECO:0007669"/>
    <property type="project" value="InterPro"/>
</dbReference>
<dbReference type="PANTHER" id="PTHR12001">
    <property type="entry name" value="GERANYLGERANYL PYROPHOSPHATE SYNTHASE"/>
    <property type="match status" value="1"/>
</dbReference>
<comment type="similarity">
    <text evidence="2 6">Belongs to the FPP/GGPP synthase family.</text>
</comment>
<reference evidence="7 8" key="1">
    <citation type="journal article" date="2015" name="Phytopathology">
        <title>Genomes of Candidatus Liberibacter solanacearum haplotype A from New Zealand and the USA suggest significant genome plasticity in the species.</title>
        <authorList>
            <person name="Thompson S.M."/>
            <person name="Johnson C.P."/>
            <person name="Lu A.Y."/>
            <person name="Frampton R.A."/>
            <person name="Sullivan K.L."/>
            <person name="Fiers M.W."/>
            <person name="Crowhurst R.N."/>
            <person name="Pitman A.R."/>
            <person name="Scott I."/>
            <person name="Gudmestad N.C."/>
            <person name="Smith G.R."/>
        </authorList>
    </citation>
    <scope>NUCLEOTIDE SEQUENCE [LARGE SCALE GENOMIC DNA]</scope>
    <source>
        <strain evidence="7 8">LsoNZ1</strain>
    </source>
</reference>
<keyword evidence="4" id="KW-0479">Metal-binding</keyword>
<evidence type="ECO:0000256" key="3">
    <source>
        <dbReference type="ARBA" id="ARBA00022679"/>
    </source>
</evidence>